<dbReference type="InterPro" id="IPR015806">
    <property type="entry name" value="Pyrv_Knase_insert_dom_sf"/>
</dbReference>
<evidence type="ECO:0000256" key="19">
    <source>
        <dbReference type="RuleBase" id="RU000504"/>
    </source>
</evidence>
<comment type="pathway">
    <text evidence="3 19">Carbohydrate degradation; glycolysis; pyruvate from D-glyceraldehyde 3-phosphate: step 5/5.</text>
</comment>
<keyword evidence="24" id="KW-1185">Reference proteome</keyword>
<keyword evidence="13 19" id="KW-0460">Magnesium</keyword>
<comment type="caution">
    <text evidence="23">The sequence shown here is derived from an EMBL/GenBank/DDBJ whole genome shotgun (WGS) entry which is preliminary data.</text>
</comment>
<keyword evidence="15 19" id="KW-0324">Glycolysis</keyword>
<dbReference type="SUPFAM" id="SSF50800">
    <property type="entry name" value="PK beta-barrel domain-like"/>
    <property type="match status" value="1"/>
</dbReference>
<keyword evidence="11 19" id="KW-0418">Kinase</keyword>
<sequence>MRRAKIVATIGPAISSYEKITEAIQAGLNVARLNMSHDTHETHLAQYETLRRAAADLGHNLAILADLQGPKIRLGTFADGPHFLDVGDVFTITVEDIEGTKERCGTTFKGLPQDVKVGDELLIDDGKVRLRATAVSDTDVTTVVEVPGKVSNNKGINLPGVAVNVPALSEKDEDDLRWAVRTGVDMIALSFVRSGDDVSRVHEIMDEEGIRLPVIAKIEKPQAVENLHEIIDAFDGIMVARGDLGVELPLEEVPLVQKRAIELARRWAKPVIVATQVLETMMDNPRPTRAEASDCANAVLDGADAVMLSGETSIGKYPIEALQTMAQIVEATERHGLERIGGLTTEPRTRGGAITRAAVTIARQLDIPYITAFTQSGDSARRLCRLRPPQPILAFTPNPKVQAFCALLWGVESIHAKSVGHTDDMTKQVDRYLYKSGTASAGDLVVICAGSPPGVAGSTNLVKVHRVGDQQDAGALASDVTQPVETVGPWREDG</sequence>
<dbReference type="SUPFAM" id="SSF51621">
    <property type="entry name" value="Phosphoenolpyruvate/pyruvate domain"/>
    <property type="match status" value="1"/>
</dbReference>
<evidence type="ECO:0000313" key="23">
    <source>
        <dbReference type="EMBL" id="KAA9395005.1"/>
    </source>
</evidence>
<dbReference type="NCBIfam" id="TIGR01064">
    <property type="entry name" value="pyruv_kin"/>
    <property type="match status" value="1"/>
</dbReference>
<dbReference type="FunFam" id="3.40.1380.20:FF:000009">
    <property type="entry name" value="Pyruvate kinase"/>
    <property type="match status" value="1"/>
</dbReference>
<dbReference type="Pfam" id="PF00224">
    <property type="entry name" value="PK"/>
    <property type="match status" value="1"/>
</dbReference>
<evidence type="ECO:0000256" key="1">
    <source>
        <dbReference type="ARBA" id="ARBA00001946"/>
    </source>
</evidence>
<evidence type="ECO:0000256" key="15">
    <source>
        <dbReference type="ARBA" id="ARBA00023152"/>
    </source>
</evidence>
<accession>A0A5J5L1C6</accession>
<dbReference type="InterPro" id="IPR015795">
    <property type="entry name" value="Pyrv_Knase_C"/>
</dbReference>
<evidence type="ECO:0000256" key="8">
    <source>
        <dbReference type="ARBA" id="ARBA00022679"/>
    </source>
</evidence>
<evidence type="ECO:0000256" key="9">
    <source>
        <dbReference type="ARBA" id="ARBA00022723"/>
    </source>
</evidence>
<dbReference type="UniPathway" id="UPA00109">
    <property type="reaction ID" value="UER00188"/>
</dbReference>
<comment type="catalytic activity">
    <reaction evidence="17 19">
        <text>pyruvate + ATP = phosphoenolpyruvate + ADP + H(+)</text>
        <dbReference type="Rhea" id="RHEA:18157"/>
        <dbReference type="ChEBI" id="CHEBI:15361"/>
        <dbReference type="ChEBI" id="CHEBI:15378"/>
        <dbReference type="ChEBI" id="CHEBI:30616"/>
        <dbReference type="ChEBI" id="CHEBI:58702"/>
        <dbReference type="ChEBI" id="CHEBI:456216"/>
        <dbReference type="EC" id="2.7.1.40"/>
    </reaction>
</comment>
<comment type="cofactor">
    <cofactor evidence="2">
        <name>K(+)</name>
        <dbReference type="ChEBI" id="CHEBI:29103"/>
    </cofactor>
</comment>
<dbReference type="GO" id="GO:0000287">
    <property type="term" value="F:magnesium ion binding"/>
    <property type="evidence" value="ECO:0007669"/>
    <property type="project" value="UniProtKB-UniRule"/>
</dbReference>
<dbReference type="InterPro" id="IPR015793">
    <property type="entry name" value="Pyrv_Knase_brl"/>
</dbReference>
<reference evidence="23 24" key="1">
    <citation type="submission" date="2019-05" db="EMBL/GenBank/DDBJ databases">
        <title>Kocuria coralli sp. nov., a novel actinobacterium isolated from coral reef seawater.</title>
        <authorList>
            <person name="Li J."/>
        </authorList>
    </citation>
    <scope>NUCLEOTIDE SEQUENCE [LARGE SCALE GENOMIC DNA]</scope>
    <source>
        <strain evidence="23 24">SCSIO 13007</strain>
    </source>
</reference>
<dbReference type="NCBIfam" id="NF004978">
    <property type="entry name" value="PRK06354.1"/>
    <property type="match status" value="1"/>
</dbReference>
<protein>
    <recommendedName>
        <fullName evidence="7 18">Pyruvate kinase</fullName>
        <ecNumber evidence="6 18">2.7.1.40</ecNumber>
    </recommendedName>
</protein>
<dbReference type="FunFam" id="2.40.33.10:FF:000001">
    <property type="entry name" value="Pyruvate kinase"/>
    <property type="match status" value="1"/>
</dbReference>
<dbReference type="Gene3D" id="3.40.1380.20">
    <property type="entry name" value="Pyruvate kinase, C-terminal domain"/>
    <property type="match status" value="1"/>
</dbReference>
<dbReference type="EC" id="2.7.1.40" evidence="6 18"/>
<name>A0A5J5L1C6_9MICC</name>
<dbReference type="PROSITE" id="PS00110">
    <property type="entry name" value="PYRUVATE_KINASE"/>
    <property type="match status" value="1"/>
</dbReference>
<dbReference type="InterPro" id="IPR001697">
    <property type="entry name" value="Pyr_Knase"/>
</dbReference>
<dbReference type="OrthoDB" id="9812123at2"/>
<evidence type="ECO:0000256" key="6">
    <source>
        <dbReference type="ARBA" id="ARBA00012142"/>
    </source>
</evidence>
<dbReference type="InterPro" id="IPR015813">
    <property type="entry name" value="Pyrv/PenolPyrv_kinase-like_dom"/>
</dbReference>
<keyword evidence="12" id="KW-0067">ATP-binding</keyword>
<dbReference type="PRINTS" id="PR01050">
    <property type="entry name" value="PYRUVTKNASE"/>
</dbReference>
<evidence type="ECO:0000256" key="7">
    <source>
        <dbReference type="ARBA" id="ARBA00018587"/>
    </source>
</evidence>
<keyword evidence="14" id="KW-0630">Potassium</keyword>
<dbReference type="PANTHER" id="PTHR11817">
    <property type="entry name" value="PYRUVATE KINASE"/>
    <property type="match status" value="1"/>
</dbReference>
<dbReference type="InterPro" id="IPR018209">
    <property type="entry name" value="Pyrv_Knase_AS"/>
</dbReference>
<evidence type="ECO:0000256" key="17">
    <source>
        <dbReference type="ARBA" id="ARBA00048152"/>
    </source>
</evidence>
<keyword evidence="16 23" id="KW-0670">Pyruvate</keyword>
<dbReference type="Gene3D" id="3.20.20.60">
    <property type="entry name" value="Phosphoenolpyruvate-binding domains"/>
    <property type="match status" value="1"/>
</dbReference>
<evidence type="ECO:0000259" key="22">
    <source>
        <dbReference type="Pfam" id="PF02887"/>
    </source>
</evidence>
<evidence type="ECO:0000256" key="16">
    <source>
        <dbReference type="ARBA" id="ARBA00023317"/>
    </source>
</evidence>
<dbReference type="GO" id="GO:0004743">
    <property type="term" value="F:pyruvate kinase activity"/>
    <property type="evidence" value="ECO:0007669"/>
    <property type="project" value="UniProtKB-UniRule"/>
</dbReference>
<evidence type="ECO:0000256" key="2">
    <source>
        <dbReference type="ARBA" id="ARBA00001958"/>
    </source>
</evidence>
<dbReference type="GO" id="GO:0005524">
    <property type="term" value="F:ATP binding"/>
    <property type="evidence" value="ECO:0007669"/>
    <property type="project" value="UniProtKB-KW"/>
</dbReference>
<dbReference type="RefSeq" id="WP_158032930.1">
    <property type="nucleotide sequence ID" value="NZ_ML708612.1"/>
</dbReference>
<evidence type="ECO:0000256" key="3">
    <source>
        <dbReference type="ARBA" id="ARBA00004997"/>
    </source>
</evidence>
<evidence type="ECO:0000256" key="5">
    <source>
        <dbReference type="ARBA" id="ARBA00011881"/>
    </source>
</evidence>
<comment type="subunit">
    <text evidence="5">Homotetramer.</text>
</comment>
<evidence type="ECO:0000256" key="18">
    <source>
        <dbReference type="NCBIfam" id="TIGR01064"/>
    </source>
</evidence>
<dbReference type="Proteomes" id="UP000325957">
    <property type="component" value="Unassembled WGS sequence"/>
</dbReference>
<comment type="cofactor">
    <cofactor evidence="1">
        <name>Mg(2+)</name>
        <dbReference type="ChEBI" id="CHEBI:18420"/>
    </cofactor>
</comment>
<dbReference type="NCBIfam" id="NF004491">
    <property type="entry name" value="PRK05826.1"/>
    <property type="match status" value="1"/>
</dbReference>
<dbReference type="SUPFAM" id="SSF52935">
    <property type="entry name" value="PK C-terminal domain-like"/>
    <property type="match status" value="1"/>
</dbReference>
<evidence type="ECO:0000256" key="20">
    <source>
        <dbReference type="SAM" id="MobiDB-lite"/>
    </source>
</evidence>
<evidence type="ECO:0000256" key="4">
    <source>
        <dbReference type="ARBA" id="ARBA00008663"/>
    </source>
</evidence>
<evidence type="ECO:0000259" key="21">
    <source>
        <dbReference type="Pfam" id="PF00224"/>
    </source>
</evidence>
<comment type="similarity">
    <text evidence="4 19">Belongs to the pyruvate kinase family.</text>
</comment>
<keyword evidence="8 19" id="KW-0808">Transferase</keyword>
<evidence type="ECO:0000256" key="11">
    <source>
        <dbReference type="ARBA" id="ARBA00022777"/>
    </source>
</evidence>
<dbReference type="InterPro" id="IPR036918">
    <property type="entry name" value="Pyrv_Knase_C_sf"/>
</dbReference>
<evidence type="ECO:0000256" key="14">
    <source>
        <dbReference type="ARBA" id="ARBA00022958"/>
    </source>
</evidence>
<gene>
    <name evidence="23" type="primary">pyk</name>
    <name evidence="23" type="ORF">FCK90_03600</name>
</gene>
<dbReference type="Pfam" id="PF02887">
    <property type="entry name" value="PK_C"/>
    <property type="match status" value="1"/>
</dbReference>
<evidence type="ECO:0000313" key="24">
    <source>
        <dbReference type="Proteomes" id="UP000325957"/>
    </source>
</evidence>
<dbReference type="InterPro" id="IPR040442">
    <property type="entry name" value="Pyrv_kinase-like_dom_sf"/>
</dbReference>
<dbReference type="GO" id="GO:0016301">
    <property type="term" value="F:kinase activity"/>
    <property type="evidence" value="ECO:0007669"/>
    <property type="project" value="UniProtKB-KW"/>
</dbReference>
<dbReference type="Gene3D" id="2.40.33.10">
    <property type="entry name" value="PK beta-barrel domain-like"/>
    <property type="match status" value="1"/>
</dbReference>
<evidence type="ECO:0000256" key="10">
    <source>
        <dbReference type="ARBA" id="ARBA00022741"/>
    </source>
</evidence>
<feature type="domain" description="Pyruvate kinase barrel" evidence="21">
    <location>
        <begin position="1"/>
        <end position="321"/>
    </location>
</feature>
<evidence type="ECO:0000256" key="13">
    <source>
        <dbReference type="ARBA" id="ARBA00022842"/>
    </source>
</evidence>
<dbReference type="AlphaFoldDB" id="A0A5J5L1C6"/>
<proteinExistence type="inferred from homology"/>
<feature type="domain" description="Pyruvate kinase C-terminal" evidence="22">
    <location>
        <begin position="353"/>
        <end position="465"/>
    </location>
</feature>
<dbReference type="FunFam" id="3.20.20.60:FF:000025">
    <property type="entry name" value="Pyruvate kinase"/>
    <property type="match status" value="1"/>
</dbReference>
<organism evidence="23 24">
    <name type="scientific">Kocuria coralli</name>
    <dbReference type="NCBI Taxonomy" id="1461025"/>
    <lineage>
        <taxon>Bacteria</taxon>
        <taxon>Bacillati</taxon>
        <taxon>Actinomycetota</taxon>
        <taxon>Actinomycetes</taxon>
        <taxon>Micrococcales</taxon>
        <taxon>Micrococcaceae</taxon>
        <taxon>Kocuria</taxon>
    </lineage>
</organism>
<dbReference type="EMBL" id="SZWF01000003">
    <property type="protein sequence ID" value="KAA9395005.1"/>
    <property type="molecule type" value="Genomic_DNA"/>
</dbReference>
<evidence type="ECO:0000256" key="12">
    <source>
        <dbReference type="ARBA" id="ARBA00022840"/>
    </source>
</evidence>
<dbReference type="InterPro" id="IPR011037">
    <property type="entry name" value="Pyrv_Knase-like_insert_dom_sf"/>
</dbReference>
<keyword evidence="9" id="KW-0479">Metal-binding</keyword>
<feature type="region of interest" description="Disordered" evidence="20">
    <location>
        <begin position="475"/>
        <end position="494"/>
    </location>
</feature>
<keyword evidence="10" id="KW-0547">Nucleotide-binding</keyword>
<dbReference type="GO" id="GO:0030955">
    <property type="term" value="F:potassium ion binding"/>
    <property type="evidence" value="ECO:0007669"/>
    <property type="project" value="UniProtKB-UniRule"/>
</dbReference>